<dbReference type="InterPro" id="IPR028889">
    <property type="entry name" value="USP"/>
</dbReference>
<dbReference type="Proteomes" id="UP000692954">
    <property type="component" value="Unassembled WGS sequence"/>
</dbReference>
<dbReference type="InterPro" id="IPR001394">
    <property type="entry name" value="Peptidase_C19_UCH"/>
</dbReference>
<protein>
    <recommendedName>
        <fullName evidence="1">USP domain-containing protein</fullName>
    </recommendedName>
</protein>
<evidence type="ECO:0000313" key="3">
    <source>
        <dbReference type="Proteomes" id="UP000692954"/>
    </source>
</evidence>
<feature type="domain" description="USP" evidence="1">
    <location>
        <begin position="432"/>
        <end position="728"/>
    </location>
</feature>
<dbReference type="GO" id="GO:0031647">
    <property type="term" value="P:regulation of protein stability"/>
    <property type="evidence" value="ECO:0007669"/>
    <property type="project" value="TreeGrafter"/>
</dbReference>
<dbReference type="GO" id="GO:0004843">
    <property type="term" value="F:cysteine-type deubiquitinase activity"/>
    <property type="evidence" value="ECO:0007669"/>
    <property type="project" value="InterPro"/>
</dbReference>
<dbReference type="PANTHER" id="PTHR24006:SF644">
    <property type="entry name" value="UBIQUITIN CARBOXYL-TERMINAL HYDROLASE 7"/>
    <property type="match status" value="1"/>
</dbReference>
<name>A0A8S1PU85_9CILI</name>
<evidence type="ECO:0000259" key="1">
    <source>
        <dbReference type="PROSITE" id="PS50235"/>
    </source>
</evidence>
<proteinExistence type="predicted"/>
<dbReference type="Pfam" id="PF00443">
    <property type="entry name" value="UCH"/>
    <property type="match status" value="1"/>
</dbReference>
<dbReference type="PROSITE" id="PS00973">
    <property type="entry name" value="USP_2"/>
    <property type="match status" value="1"/>
</dbReference>
<organism evidence="2 3">
    <name type="scientific">Paramecium sonneborni</name>
    <dbReference type="NCBI Taxonomy" id="65129"/>
    <lineage>
        <taxon>Eukaryota</taxon>
        <taxon>Sar</taxon>
        <taxon>Alveolata</taxon>
        <taxon>Ciliophora</taxon>
        <taxon>Intramacronucleata</taxon>
        <taxon>Oligohymenophorea</taxon>
        <taxon>Peniculida</taxon>
        <taxon>Parameciidae</taxon>
        <taxon>Paramecium</taxon>
    </lineage>
</organism>
<dbReference type="PANTHER" id="PTHR24006">
    <property type="entry name" value="UBIQUITIN CARBOXYL-TERMINAL HYDROLASE"/>
    <property type="match status" value="1"/>
</dbReference>
<dbReference type="PROSITE" id="PS50235">
    <property type="entry name" value="USP_3"/>
    <property type="match status" value="1"/>
</dbReference>
<dbReference type="OrthoDB" id="286820at2759"/>
<dbReference type="GO" id="GO:0016579">
    <property type="term" value="P:protein deubiquitination"/>
    <property type="evidence" value="ECO:0007669"/>
    <property type="project" value="InterPro"/>
</dbReference>
<dbReference type="GO" id="GO:0005634">
    <property type="term" value="C:nucleus"/>
    <property type="evidence" value="ECO:0007669"/>
    <property type="project" value="TreeGrafter"/>
</dbReference>
<gene>
    <name evidence="2" type="ORF">PSON_ATCC_30995.1.T0870039</name>
</gene>
<evidence type="ECO:0000313" key="2">
    <source>
        <dbReference type="EMBL" id="CAD8106551.1"/>
    </source>
</evidence>
<dbReference type="FunFam" id="3.90.70.10:FF:000267">
    <property type="entry name" value="Uncharacterized protein"/>
    <property type="match status" value="1"/>
</dbReference>
<comment type="caution">
    <text evidence="2">The sequence shown here is derived from an EMBL/GenBank/DDBJ whole genome shotgun (WGS) entry which is preliminary data.</text>
</comment>
<dbReference type="EMBL" id="CAJJDN010000087">
    <property type="protein sequence ID" value="CAD8106551.1"/>
    <property type="molecule type" value="Genomic_DNA"/>
</dbReference>
<dbReference type="GO" id="GO:0005829">
    <property type="term" value="C:cytosol"/>
    <property type="evidence" value="ECO:0007669"/>
    <property type="project" value="TreeGrafter"/>
</dbReference>
<sequence>MDQKFIQAKSLQEKREIIHFLDKRLSPSELENLYKSIHVEKPAHNAYEILDIALDKNFGGLLPDKASYSMDYNEGVFKRIIESLEDLEMVGLYAKYVVQNCRVDSHKLLLKQLGYVTERLIRKFRQQGTIEEHLCLNKQRVIELVSILCPKDMTYNPELLQLILKAFRDYQDEELLKKLADSLIQQCKDSMNQNREHDWLMLIATIFDQAIEQKGICLHILYKKIGNTTLGHAINKNKNYFLINYFDNPDKPVKIFKGLLKYSIQNENLAILQEITDILEEQMRQNYNQSSYLILSEIYVQVILPQLLSQLHLNTNILDLLQVFLIGMSKRQELFKDQHIKIMCDRLKLLIDLKWNDRLIFDKLYAFMSAIYKKYQNRLHNHEQFPKLLNLTRERCYDQYNQIDHIQWDCQILKYRNFEDNLYDRSNYDNFVGLENLTNTCFMNSILQTLYMTDSFRKFILMNSIPDAKQYNALRKLFMLLNYQESGFCSPYELKRLLRPPYSNTNDQQDVGEFVHHFLEDLLKYIPKEYQEILENIFFGSHRSVIECPNCDVSLGQIEKFLGIDLHLNKHTELKDMIAQVYEVEQIEFTCEKCNRRSNDIKKSLQILNLPPVLFMTIQRFQYDAQTQQMTKILQKVPLKFEIDMRQVFQQSYLDTHDSTYILYAFIVHLGKNSYSGHYSCYARSMSKPETWICFDDDQINKYELTNQDLNSQLIDEETPYLLFYKNKSGHSLSINK</sequence>
<accession>A0A8S1PU85</accession>
<dbReference type="AlphaFoldDB" id="A0A8S1PU85"/>
<keyword evidence="3" id="KW-1185">Reference proteome</keyword>
<reference evidence="2" key="1">
    <citation type="submission" date="2021-01" db="EMBL/GenBank/DDBJ databases">
        <authorList>
            <consortium name="Genoscope - CEA"/>
            <person name="William W."/>
        </authorList>
    </citation>
    <scope>NUCLEOTIDE SEQUENCE</scope>
</reference>
<dbReference type="InterPro" id="IPR018200">
    <property type="entry name" value="USP_CS"/>
</dbReference>
<dbReference type="InterPro" id="IPR050164">
    <property type="entry name" value="Peptidase_C19"/>
</dbReference>